<name>A0ABS7C036_9BACL</name>
<organism evidence="1 2">
    <name type="scientific">Paenibacillus sepulcri</name>
    <dbReference type="NCBI Taxonomy" id="359917"/>
    <lineage>
        <taxon>Bacteria</taxon>
        <taxon>Bacillati</taxon>
        <taxon>Bacillota</taxon>
        <taxon>Bacilli</taxon>
        <taxon>Bacillales</taxon>
        <taxon>Paenibacillaceae</taxon>
        <taxon>Paenibacillus</taxon>
    </lineage>
</organism>
<keyword evidence="1" id="KW-0560">Oxidoreductase</keyword>
<dbReference type="Proteomes" id="UP001519887">
    <property type="component" value="Unassembled WGS sequence"/>
</dbReference>
<keyword evidence="1" id="KW-0223">Dioxygenase</keyword>
<keyword evidence="2" id="KW-1185">Reference proteome</keyword>
<reference evidence="1 2" key="1">
    <citation type="submission" date="2021-07" db="EMBL/GenBank/DDBJ databases">
        <title>Paenibacillus radiodurans sp. nov., isolated from the southeastern edge of Tengger Desert.</title>
        <authorList>
            <person name="Zhang G."/>
        </authorList>
    </citation>
    <scope>NUCLEOTIDE SEQUENCE [LARGE SCALE GENOMIC DNA]</scope>
    <source>
        <strain evidence="1 2">CCM 7311</strain>
    </source>
</reference>
<dbReference type="Gene3D" id="2.60.120.620">
    <property type="entry name" value="q2cbj1_9rhob like domain"/>
    <property type="match status" value="1"/>
</dbReference>
<dbReference type="GO" id="GO:0051213">
    <property type="term" value="F:dioxygenase activity"/>
    <property type="evidence" value="ECO:0007669"/>
    <property type="project" value="UniProtKB-KW"/>
</dbReference>
<dbReference type="SUPFAM" id="SSF51197">
    <property type="entry name" value="Clavaminate synthase-like"/>
    <property type="match status" value="1"/>
</dbReference>
<accession>A0ABS7C036</accession>
<dbReference type="EMBL" id="JAHZIK010000172">
    <property type="protein sequence ID" value="MBW7454233.1"/>
    <property type="molecule type" value="Genomic_DNA"/>
</dbReference>
<dbReference type="PANTHER" id="PTHR20883:SF48">
    <property type="entry name" value="ECTOINE DIOXYGENASE"/>
    <property type="match status" value="1"/>
</dbReference>
<dbReference type="InterPro" id="IPR008775">
    <property type="entry name" value="Phytyl_CoA_dOase-like"/>
</dbReference>
<dbReference type="Pfam" id="PF05721">
    <property type="entry name" value="PhyH"/>
    <property type="match status" value="1"/>
</dbReference>
<evidence type="ECO:0000313" key="1">
    <source>
        <dbReference type="EMBL" id="MBW7454233.1"/>
    </source>
</evidence>
<protein>
    <submittedName>
        <fullName evidence="1">Phytanoyl-CoA dioxygenase family protein</fullName>
    </submittedName>
</protein>
<evidence type="ECO:0000313" key="2">
    <source>
        <dbReference type="Proteomes" id="UP001519887"/>
    </source>
</evidence>
<dbReference type="PANTHER" id="PTHR20883">
    <property type="entry name" value="PHYTANOYL-COA DIOXYGENASE DOMAIN CONTAINING 1"/>
    <property type="match status" value="1"/>
</dbReference>
<comment type="caution">
    <text evidence="1">The sequence shown here is derived from an EMBL/GenBank/DDBJ whole genome shotgun (WGS) entry which is preliminary data.</text>
</comment>
<feature type="non-terminal residue" evidence="1">
    <location>
        <position position="147"/>
    </location>
</feature>
<sequence length="147" mass="16822">MNMSTSTDRLTPLTREQLQFYKDNGYLILRKSASDDLIDAFNAHIRSIRLSEDMPEWAKPRRGQDVVEDKDRFSLRLFNPHLHDGFAKQMMKLPVIRGALAQLLGDEAAGVQSMYFYKEPGAPGQAAHQDYYYIRNEPNSLTAAWVA</sequence>
<proteinExistence type="predicted"/>
<gene>
    <name evidence="1" type="ORF">K0U00_09345</name>
</gene>